<dbReference type="AlphaFoldDB" id="A0A7W7ZSI1"/>
<dbReference type="PANTHER" id="PTHR35340">
    <property type="entry name" value="PQQ ENZYME REPEAT PROTEIN-RELATED"/>
    <property type="match status" value="1"/>
</dbReference>
<reference evidence="2 3" key="1">
    <citation type="submission" date="2020-08" db="EMBL/GenBank/DDBJ databases">
        <title>Genomic Encyclopedia of Type Strains, Phase IV (KMG-V): Genome sequencing to study the core and pangenomes of soil and plant-associated prokaryotes.</title>
        <authorList>
            <person name="Whitman W."/>
        </authorList>
    </citation>
    <scope>NUCLEOTIDE SEQUENCE [LARGE SCALE GENOMIC DNA]</scope>
    <source>
        <strain evidence="2 3">X5P3</strain>
    </source>
</reference>
<dbReference type="Proteomes" id="UP000584867">
    <property type="component" value="Unassembled WGS sequence"/>
</dbReference>
<evidence type="ECO:0000313" key="2">
    <source>
        <dbReference type="EMBL" id="MBB5065349.1"/>
    </source>
</evidence>
<dbReference type="InterPro" id="IPR053143">
    <property type="entry name" value="Arylsulfate_ST"/>
</dbReference>
<protein>
    <recommendedName>
        <fullName evidence="4">ArsR family transcriptional regulator</fullName>
    </recommendedName>
</protein>
<dbReference type="PANTHER" id="PTHR35340:SF5">
    <property type="entry name" value="ASST-DOMAIN-CONTAINING PROTEIN"/>
    <property type="match status" value="1"/>
</dbReference>
<proteinExistence type="predicted"/>
<feature type="signal peptide" evidence="1">
    <location>
        <begin position="1"/>
        <end position="29"/>
    </location>
</feature>
<evidence type="ECO:0000313" key="3">
    <source>
        <dbReference type="Proteomes" id="UP000584867"/>
    </source>
</evidence>
<dbReference type="InterPro" id="IPR011047">
    <property type="entry name" value="Quinoprotein_ADH-like_sf"/>
</dbReference>
<comment type="caution">
    <text evidence="2">The sequence shown here is derived from an EMBL/GenBank/DDBJ whole genome shotgun (WGS) entry which is preliminary data.</text>
</comment>
<keyword evidence="1" id="KW-0732">Signal</keyword>
<organism evidence="2 3">
    <name type="scientific">Granulicella mallensis</name>
    <dbReference type="NCBI Taxonomy" id="940614"/>
    <lineage>
        <taxon>Bacteria</taxon>
        <taxon>Pseudomonadati</taxon>
        <taxon>Acidobacteriota</taxon>
        <taxon>Terriglobia</taxon>
        <taxon>Terriglobales</taxon>
        <taxon>Acidobacteriaceae</taxon>
        <taxon>Granulicella</taxon>
    </lineage>
</organism>
<dbReference type="EMBL" id="JACHIO010000016">
    <property type="protein sequence ID" value="MBB5065349.1"/>
    <property type="molecule type" value="Genomic_DNA"/>
</dbReference>
<evidence type="ECO:0008006" key="4">
    <source>
        <dbReference type="Google" id="ProtNLM"/>
    </source>
</evidence>
<dbReference type="GO" id="GO:0004062">
    <property type="term" value="F:aryl sulfotransferase activity"/>
    <property type="evidence" value="ECO:0007669"/>
    <property type="project" value="InterPro"/>
</dbReference>
<accession>A0A7W7ZSI1</accession>
<dbReference type="InterPro" id="IPR010262">
    <property type="entry name" value="Arylsulfotransferase_bact"/>
</dbReference>
<dbReference type="RefSeq" id="WP_221314494.1">
    <property type="nucleotide sequence ID" value="NZ_JACHIO010000016.1"/>
</dbReference>
<name>A0A7W7ZSI1_9BACT</name>
<feature type="chain" id="PRO_5031482911" description="ArsR family transcriptional regulator" evidence="1">
    <location>
        <begin position="30"/>
        <end position="460"/>
    </location>
</feature>
<dbReference type="Pfam" id="PF05935">
    <property type="entry name" value="Arylsulfotrans"/>
    <property type="match status" value="1"/>
</dbReference>
<dbReference type="SUPFAM" id="SSF50998">
    <property type="entry name" value="Quinoprotein alcohol dehydrogenase-like"/>
    <property type="match status" value="1"/>
</dbReference>
<gene>
    <name evidence="2" type="ORF">HDF15_003717</name>
</gene>
<evidence type="ECO:0000256" key="1">
    <source>
        <dbReference type="SAM" id="SignalP"/>
    </source>
</evidence>
<sequence>MQIAGLSLQRARGAGAAMLLTLFTAAALSAPPRVYPTGVTIYDPSRAYNSFVGFSGPDGIMHLIDMDGNEVHRWPHPGNPGEVIDPKLIGGQRGHVLLQLSDLQDSRGGIFTNKTVGELDWGGKTVWEWGSQAPGGAARQNHDWARLANGNTLLLVAVPRAVPGLGPKEIGDQAIYEVTPEGKVVWSWTAGDHLKEFGWTPEGMNYLRERIARNPPEPYGYLEINDMQVLGSNRWFDAGDKRFDPENIMIDTRKGNVVLIIEKKTGKVVWRLGPEFPGSEYSPDQRIMKKDLPRPVDQISGQHNAYLIAKGLPGAGNLLLFDDEGGAGFPPAALGIYAGSRILEIDPVKNQIVWQYTGANSGRPVWSFFSSFVSSASRLPNGNTLIDEGMYGRLFQVTPEGDIVWEYVMPYVGRSTVDGRPFANSLTYRAQAVPYDWVPEGTPHAEKAVKELDVTTFRVP</sequence>